<dbReference type="SMART" id="SM00279">
    <property type="entry name" value="HhH2"/>
    <property type="match status" value="1"/>
</dbReference>
<organism evidence="5 6">
    <name type="scientific">Candidatus Roizmanbacteria bacterium CG_4_10_14_0_8_um_filter_39_9</name>
    <dbReference type="NCBI Taxonomy" id="1974829"/>
    <lineage>
        <taxon>Bacteria</taxon>
        <taxon>Candidatus Roizmaniibacteriota</taxon>
    </lineage>
</organism>
<dbReference type="AlphaFoldDB" id="A0A2M7QEV4"/>
<accession>A0A2M7QEV4</accession>
<dbReference type="GO" id="GO:0008409">
    <property type="term" value="F:5'-3' exonuclease activity"/>
    <property type="evidence" value="ECO:0007669"/>
    <property type="project" value="InterPro"/>
</dbReference>
<gene>
    <name evidence="5" type="ORF">COY90_00865</name>
</gene>
<dbReference type="SMART" id="SM00475">
    <property type="entry name" value="53EXOc"/>
    <property type="match status" value="1"/>
</dbReference>
<dbReference type="GO" id="GO:0017108">
    <property type="term" value="F:5'-flap endonuclease activity"/>
    <property type="evidence" value="ECO:0007669"/>
    <property type="project" value="InterPro"/>
</dbReference>
<evidence type="ECO:0000313" key="6">
    <source>
        <dbReference type="Proteomes" id="UP000230108"/>
    </source>
</evidence>
<evidence type="ECO:0000256" key="2">
    <source>
        <dbReference type="ARBA" id="ARBA00022801"/>
    </source>
</evidence>
<dbReference type="SUPFAM" id="SSF88723">
    <property type="entry name" value="PIN domain-like"/>
    <property type="match status" value="1"/>
</dbReference>
<dbReference type="GO" id="GO:0003677">
    <property type="term" value="F:DNA binding"/>
    <property type="evidence" value="ECO:0007669"/>
    <property type="project" value="UniProtKB-KW"/>
</dbReference>
<sequence length="309" mass="34981">MSKLLLVDGNALMHRAYHAIPPFRTSKEIPTNVLYGFLSILYKSIVDFQPTHVTVCFDTPVQTFRNKLLESYQAQRPKVDDDFITQIPFVKRALDAAHIFHIEKDGFEADDVIGTITHHYKNNGITVFILSGDKDIMQLVEEKVFIVTPQIGFSKTHIYSPRDVKEKLGVSPHQIPDYKALAGDPSDNYIGAKGIGPKTAAKLLAQFETVDNLLSKLETLPEGKVKTILKEHVEDVELAHQLATIITDVPLEFDIKGAEFVWFNDELKAYLTGFEMSSIIKRIFERKQGEVPQEKKPKVIKEKSQLSLF</sequence>
<dbReference type="CDD" id="cd09898">
    <property type="entry name" value="H3TH_53EXO"/>
    <property type="match status" value="1"/>
</dbReference>
<dbReference type="InterPro" id="IPR038969">
    <property type="entry name" value="FEN"/>
</dbReference>
<dbReference type="PANTHER" id="PTHR42646">
    <property type="entry name" value="FLAP ENDONUCLEASE XNI"/>
    <property type="match status" value="1"/>
</dbReference>
<protein>
    <recommendedName>
        <fullName evidence="4">5'-3' exonuclease domain-containing protein</fullName>
    </recommendedName>
</protein>
<keyword evidence="2" id="KW-0378">Hydrolase</keyword>
<comment type="caution">
    <text evidence="5">The sequence shown here is derived from an EMBL/GenBank/DDBJ whole genome shotgun (WGS) entry which is preliminary data.</text>
</comment>
<dbReference type="Proteomes" id="UP000230108">
    <property type="component" value="Unassembled WGS sequence"/>
</dbReference>
<proteinExistence type="predicted"/>
<dbReference type="InterPro" id="IPR036279">
    <property type="entry name" value="5-3_exonuclease_C_sf"/>
</dbReference>
<dbReference type="SUPFAM" id="SSF47807">
    <property type="entry name" value="5' to 3' exonuclease, C-terminal subdomain"/>
    <property type="match status" value="1"/>
</dbReference>
<dbReference type="InterPro" id="IPR002421">
    <property type="entry name" value="5-3_exonuclease"/>
</dbReference>
<dbReference type="InterPro" id="IPR029060">
    <property type="entry name" value="PIN-like_dom_sf"/>
</dbReference>
<keyword evidence="1" id="KW-0540">Nuclease</keyword>
<dbReference type="InterPro" id="IPR020045">
    <property type="entry name" value="DNA_polI_H3TH"/>
</dbReference>
<dbReference type="CDD" id="cd09859">
    <property type="entry name" value="PIN_53EXO"/>
    <property type="match status" value="1"/>
</dbReference>
<name>A0A2M7QEV4_9BACT</name>
<reference evidence="6" key="1">
    <citation type="submission" date="2017-09" db="EMBL/GenBank/DDBJ databases">
        <title>Depth-based differentiation of microbial function through sediment-hosted aquifers and enrichment of novel symbionts in the deep terrestrial subsurface.</title>
        <authorList>
            <person name="Probst A.J."/>
            <person name="Ladd B."/>
            <person name="Jarett J.K."/>
            <person name="Geller-Mcgrath D.E."/>
            <person name="Sieber C.M.K."/>
            <person name="Emerson J.B."/>
            <person name="Anantharaman K."/>
            <person name="Thomas B.C."/>
            <person name="Malmstrom R."/>
            <person name="Stieglmeier M."/>
            <person name="Klingl A."/>
            <person name="Woyke T."/>
            <person name="Ryan C.M."/>
            <person name="Banfield J.F."/>
        </authorList>
    </citation>
    <scope>NUCLEOTIDE SEQUENCE [LARGE SCALE GENOMIC DNA]</scope>
</reference>
<evidence type="ECO:0000256" key="1">
    <source>
        <dbReference type="ARBA" id="ARBA00022722"/>
    </source>
</evidence>
<feature type="domain" description="5'-3' exonuclease" evidence="4">
    <location>
        <begin position="2"/>
        <end position="261"/>
    </location>
</feature>
<dbReference type="PANTHER" id="PTHR42646:SF2">
    <property type="entry name" value="5'-3' EXONUCLEASE FAMILY PROTEIN"/>
    <property type="match status" value="1"/>
</dbReference>
<dbReference type="EMBL" id="PFLF01000024">
    <property type="protein sequence ID" value="PIY69398.1"/>
    <property type="molecule type" value="Genomic_DNA"/>
</dbReference>
<dbReference type="GO" id="GO:0033567">
    <property type="term" value="P:DNA replication, Okazaki fragment processing"/>
    <property type="evidence" value="ECO:0007669"/>
    <property type="project" value="InterPro"/>
</dbReference>
<evidence type="ECO:0000313" key="5">
    <source>
        <dbReference type="EMBL" id="PIY69398.1"/>
    </source>
</evidence>
<dbReference type="FunFam" id="1.10.150.20:FF:000003">
    <property type="entry name" value="DNA polymerase I"/>
    <property type="match status" value="1"/>
</dbReference>
<evidence type="ECO:0000256" key="3">
    <source>
        <dbReference type="ARBA" id="ARBA00023125"/>
    </source>
</evidence>
<keyword evidence="3" id="KW-0238">DNA-binding</keyword>
<dbReference type="Pfam" id="PF02739">
    <property type="entry name" value="5_3_exonuc_N"/>
    <property type="match status" value="1"/>
</dbReference>
<dbReference type="Pfam" id="PF01367">
    <property type="entry name" value="5_3_exonuc"/>
    <property type="match status" value="1"/>
</dbReference>
<dbReference type="Gene3D" id="1.10.150.20">
    <property type="entry name" value="5' to 3' exonuclease, C-terminal subdomain"/>
    <property type="match status" value="1"/>
</dbReference>
<dbReference type="Gene3D" id="3.40.50.1010">
    <property type="entry name" value="5'-nuclease"/>
    <property type="match status" value="1"/>
</dbReference>
<evidence type="ECO:0000259" key="4">
    <source>
        <dbReference type="SMART" id="SM00475"/>
    </source>
</evidence>
<dbReference type="InterPro" id="IPR020046">
    <property type="entry name" value="5-3_exonucl_a-hlix_arch_N"/>
</dbReference>
<dbReference type="InterPro" id="IPR008918">
    <property type="entry name" value="HhH2"/>
</dbReference>